<accession>A0ABS4MFT6</accession>
<dbReference type="Gene3D" id="2.60.40.1180">
    <property type="entry name" value="Golgi alpha-mannosidase II"/>
    <property type="match status" value="1"/>
</dbReference>
<comment type="catalytic activity">
    <reaction evidence="1 6">
        <text>Hydrolysis of terminal, non-reducing alpha-D-galactose residues in alpha-D-galactosides, including galactose oligosaccharides, galactomannans and galactolipids.</text>
        <dbReference type="EC" id="3.2.1.22"/>
    </reaction>
</comment>
<evidence type="ECO:0000313" key="9">
    <source>
        <dbReference type="Proteomes" id="UP001519292"/>
    </source>
</evidence>
<evidence type="ECO:0000259" key="7">
    <source>
        <dbReference type="Pfam" id="PF16875"/>
    </source>
</evidence>
<evidence type="ECO:0000256" key="4">
    <source>
        <dbReference type="ARBA" id="ARBA00022801"/>
    </source>
</evidence>
<dbReference type="GO" id="GO:0004557">
    <property type="term" value="F:alpha-galactosidase activity"/>
    <property type="evidence" value="ECO:0007669"/>
    <property type="project" value="UniProtKB-EC"/>
</dbReference>
<gene>
    <name evidence="8" type="ORF">J2Z60_001409</name>
</gene>
<dbReference type="Gene3D" id="2.70.98.60">
    <property type="entry name" value="alpha-galactosidase from lactobacil brevis"/>
    <property type="match status" value="1"/>
</dbReference>
<dbReference type="Pfam" id="PF02065">
    <property type="entry name" value="Melibiase"/>
    <property type="match status" value="1"/>
</dbReference>
<name>A0ABS4MFT6_9LACO</name>
<comment type="caution">
    <text evidence="8">The sequence shown here is derived from an EMBL/GenBank/DDBJ whole genome shotgun (WGS) entry which is preliminary data.</text>
</comment>
<dbReference type="PANTHER" id="PTHR43053:SF3">
    <property type="entry name" value="ALPHA-GALACTOSIDASE C-RELATED"/>
    <property type="match status" value="1"/>
</dbReference>
<dbReference type="InterPro" id="IPR013780">
    <property type="entry name" value="Glyco_hydro_b"/>
</dbReference>
<evidence type="ECO:0000256" key="5">
    <source>
        <dbReference type="ARBA" id="ARBA00023295"/>
    </source>
</evidence>
<dbReference type="Pfam" id="PF16875">
    <property type="entry name" value="Glyco_hydro_36N"/>
    <property type="match status" value="1"/>
</dbReference>
<dbReference type="InterPro" id="IPR000111">
    <property type="entry name" value="Glyco_hydro_27/36_CS"/>
</dbReference>
<dbReference type="SUPFAM" id="SSF51445">
    <property type="entry name" value="(Trans)glycosidases"/>
    <property type="match status" value="1"/>
</dbReference>
<dbReference type="PANTHER" id="PTHR43053">
    <property type="entry name" value="GLYCOSIDASE FAMILY 31"/>
    <property type="match status" value="1"/>
</dbReference>
<protein>
    <recommendedName>
        <fullName evidence="3 6">Alpha-galactosidase</fullName>
        <ecNumber evidence="3 6">3.2.1.22</ecNumber>
    </recommendedName>
</protein>
<keyword evidence="9" id="KW-1185">Reference proteome</keyword>
<feature type="domain" description="Glycosyl hydrolase family 36 N-terminal" evidence="7">
    <location>
        <begin position="27"/>
        <end position="286"/>
    </location>
</feature>
<evidence type="ECO:0000256" key="3">
    <source>
        <dbReference type="ARBA" id="ARBA00012755"/>
    </source>
</evidence>
<dbReference type="InterPro" id="IPR050985">
    <property type="entry name" value="Alpha-glycosidase_related"/>
</dbReference>
<keyword evidence="5 6" id="KW-0326">Glycosidase</keyword>
<organism evidence="8 9">
    <name type="scientific">Lactobacillus colini</name>
    <dbReference type="NCBI Taxonomy" id="1819254"/>
    <lineage>
        <taxon>Bacteria</taxon>
        <taxon>Bacillati</taxon>
        <taxon>Bacillota</taxon>
        <taxon>Bacilli</taxon>
        <taxon>Lactobacillales</taxon>
        <taxon>Lactobacillaceae</taxon>
        <taxon>Lactobacillus</taxon>
    </lineage>
</organism>
<evidence type="ECO:0000256" key="2">
    <source>
        <dbReference type="ARBA" id="ARBA00006202"/>
    </source>
</evidence>
<dbReference type="InterPro" id="IPR017853">
    <property type="entry name" value="GH"/>
</dbReference>
<reference evidence="8 9" key="1">
    <citation type="submission" date="2021-03" db="EMBL/GenBank/DDBJ databases">
        <title>Genomic Encyclopedia of Type Strains, Phase IV (KMG-IV): sequencing the most valuable type-strain genomes for metagenomic binning, comparative biology and taxonomic classification.</title>
        <authorList>
            <person name="Goeker M."/>
        </authorList>
    </citation>
    <scope>NUCLEOTIDE SEQUENCE [LARGE SCALE GENOMIC DNA]</scope>
    <source>
        <strain evidence="8 9">DSM 101872</strain>
    </source>
</reference>
<dbReference type="PROSITE" id="PS00512">
    <property type="entry name" value="ALPHA_GALACTOSIDASE"/>
    <property type="match status" value="1"/>
</dbReference>
<dbReference type="CDD" id="cd14791">
    <property type="entry name" value="GH36"/>
    <property type="match status" value="1"/>
</dbReference>
<sequence>MIEYLFNKYFHLHNDKTSYLFYIMENGELGHLYYGRELGELTREDLEYLKCDKSKSAGTVKYSPDIPNFSLADHESEFPVNGTSDFREGAINLDNGNEYLYPSFEFEDYKINNIKKRTLDFPKSYAEVGESETLSIRLVDKEHQLELILNYTIFKNSSAIVRSAQIKNLGENIVYLTNMQSSLFTLDNNNWDFLQLSGAWLKERHIKKRPLIQGITKVESLRGASSHHQNPFIALTEKKVGLNQGKIYASNLIYSGNFISQAEVNEWGVTRVMTGINPSGFRWLLKPGQSFKTPEGVMFFTENGYNGLMNETHYFTQKYVIDRKWQYEKRPIVINSWEAYVFNFNEEKLLQLAKEGKALGMECFVLDDGWFGHRDTDNTSLGDWTVNRKKFPRGLNHFSQKLHQMGMQFGLWFEPEMISPDTSLYKSHPDWIVRHPYSRAAIGRGQYVLDFSNPQVVDNIYQQMAKIIEDCKVDYIKWDMNRYITEAYSPYLKKQNLPQGEFFHRYIKGVYELYSKLLTNFPNLLIEGCASGGGRYDLGIMYYSPQIWPSDDSDAVERLDIMQGTLLAYPLSTFSNHVSDIPNGQVGRNTNLKFSQDFASFGPLGYELDLNKLSPSDKQKIRNQINWYKQKRDLLVNGKFSNLLPIEDKNTYAFEVSNEENMIIGFYRKLARANDALNRYFSILNVNQDREYQVNKVKLSGSILKRRGLREPYQFNGANKNTAELIGDFQSYIYQIKMEK</sequence>
<evidence type="ECO:0000256" key="1">
    <source>
        <dbReference type="ARBA" id="ARBA00001255"/>
    </source>
</evidence>
<dbReference type="PRINTS" id="PR00743">
    <property type="entry name" value="GLHYDRLASE36"/>
</dbReference>
<dbReference type="InterPro" id="IPR013785">
    <property type="entry name" value="Aldolase_TIM"/>
</dbReference>
<dbReference type="Gene3D" id="3.20.20.70">
    <property type="entry name" value="Aldolase class I"/>
    <property type="match status" value="1"/>
</dbReference>
<dbReference type="InterPro" id="IPR031704">
    <property type="entry name" value="Glyco_hydro_36_N"/>
</dbReference>
<proteinExistence type="inferred from homology"/>
<dbReference type="EMBL" id="JAGGLU010000007">
    <property type="protein sequence ID" value="MBP2058232.1"/>
    <property type="molecule type" value="Genomic_DNA"/>
</dbReference>
<dbReference type="Proteomes" id="UP001519292">
    <property type="component" value="Unassembled WGS sequence"/>
</dbReference>
<evidence type="ECO:0000313" key="8">
    <source>
        <dbReference type="EMBL" id="MBP2058232.1"/>
    </source>
</evidence>
<dbReference type="EC" id="3.2.1.22" evidence="3 6"/>
<comment type="similarity">
    <text evidence="2">Belongs to the glycosyl hydrolase 36 family.</text>
</comment>
<dbReference type="InterPro" id="IPR038417">
    <property type="entry name" value="Alpga-gal_N_sf"/>
</dbReference>
<dbReference type="InterPro" id="IPR002252">
    <property type="entry name" value="Glyco_hydro_36"/>
</dbReference>
<evidence type="ECO:0000256" key="6">
    <source>
        <dbReference type="PIRNR" id="PIRNR005536"/>
    </source>
</evidence>
<dbReference type="PIRSF" id="PIRSF005536">
    <property type="entry name" value="Agal"/>
    <property type="match status" value="1"/>
</dbReference>
<dbReference type="RefSeq" id="WP_209686974.1">
    <property type="nucleotide sequence ID" value="NZ_JAGGLU010000007.1"/>
</dbReference>
<keyword evidence="4 6" id="KW-0378">Hydrolase</keyword>